<feature type="transmembrane region" description="Helical" evidence="3">
    <location>
        <begin position="16"/>
        <end position="39"/>
    </location>
</feature>
<feature type="transmembrane region" description="Helical" evidence="3">
    <location>
        <begin position="51"/>
        <end position="74"/>
    </location>
</feature>
<comment type="subcellular location">
    <subcellularLocation>
        <location evidence="2">Cytoplasm</location>
    </subcellularLocation>
</comment>
<evidence type="ECO:0000256" key="1">
    <source>
        <dbReference type="ARBA" id="ARBA00022490"/>
    </source>
</evidence>
<keyword evidence="3" id="KW-1133">Transmembrane helix</keyword>
<dbReference type="Pfam" id="PF01933">
    <property type="entry name" value="CofD"/>
    <property type="match status" value="1"/>
</dbReference>
<gene>
    <name evidence="4" type="ORF">HNQ80_001927</name>
</gene>
<dbReference type="NCBIfam" id="TIGR01826">
    <property type="entry name" value="CofD_related"/>
    <property type="match status" value="1"/>
</dbReference>
<sequence>MNFFDWLKPGLGIKRWLLMMVFGIIIIGWGFYPFLYGTLDISTSWKYRMMFLIIGCILVMISGKPIRLFLIHLLDLSYTGLGNRNPMDRVSNGKKVLMRGPKVVVIGGGTGLSVLLRGMKKYTSNITAIVTVADDGGGSGKLREDLGMLPPGDIRNCILALANTEPSMERLLQYRFEEGSLKGQSFGNLLIAAMNGISDNFEEAIRKMNDVLAVTGKVLPVTLEDVTLYAKLKNGKVIKGESQIPVKVRELDSEIEQVFIKPENAKSLRECVEAIASGDVIVLGPGSLYTSVIPNLLVPDLADAIKRSNAIKVYVANVMTQPGETDGYSVWKHLDAIVRHMKGQSIDYVFVNNELISKEVLHKYVEDGAEPVCLTPEDRRMIAQMGIHIVEGPFVEVKKKYIRHDAINLSEQIVKLALEEKYATDKLRIFDYYYLHDKLKKITKI</sequence>
<organism evidence="4 5">
    <name type="scientific">Anaerosolibacter carboniphilus</name>
    <dbReference type="NCBI Taxonomy" id="1417629"/>
    <lineage>
        <taxon>Bacteria</taxon>
        <taxon>Bacillati</taxon>
        <taxon>Bacillota</taxon>
        <taxon>Clostridia</taxon>
        <taxon>Peptostreptococcales</taxon>
        <taxon>Thermotaleaceae</taxon>
        <taxon>Anaerosolibacter</taxon>
    </lineage>
</organism>
<dbReference type="PANTHER" id="PTHR30135:SF3">
    <property type="entry name" value="GLUCONEOGENESIS FACTOR-RELATED"/>
    <property type="match status" value="1"/>
</dbReference>
<proteinExistence type="inferred from homology"/>
<evidence type="ECO:0000256" key="3">
    <source>
        <dbReference type="SAM" id="Phobius"/>
    </source>
</evidence>
<comment type="function">
    <text evidence="2">Required for morphogenesis under gluconeogenic growth conditions.</text>
</comment>
<keyword evidence="3" id="KW-0812">Transmembrane</keyword>
<dbReference type="HAMAP" id="MF_00973">
    <property type="entry name" value="Gluconeogen_factor"/>
    <property type="match status" value="1"/>
</dbReference>
<dbReference type="CDD" id="cd07187">
    <property type="entry name" value="YvcK_like"/>
    <property type="match status" value="1"/>
</dbReference>
<dbReference type="SUPFAM" id="SSF142338">
    <property type="entry name" value="CofD-like"/>
    <property type="match status" value="1"/>
</dbReference>
<keyword evidence="5" id="KW-1185">Reference proteome</keyword>
<name>A0A841KQR9_9FIRM</name>
<dbReference type="GO" id="GO:0043743">
    <property type="term" value="F:LPPG:FO 2-phospho-L-lactate transferase activity"/>
    <property type="evidence" value="ECO:0007669"/>
    <property type="project" value="InterPro"/>
</dbReference>
<dbReference type="PANTHER" id="PTHR30135">
    <property type="entry name" value="UNCHARACTERIZED PROTEIN YVCK-RELATED"/>
    <property type="match status" value="1"/>
</dbReference>
<dbReference type="Proteomes" id="UP000579281">
    <property type="component" value="Unassembled WGS sequence"/>
</dbReference>
<dbReference type="InterPro" id="IPR038136">
    <property type="entry name" value="CofD-like_dom_sf"/>
</dbReference>
<evidence type="ECO:0000313" key="5">
    <source>
        <dbReference type="Proteomes" id="UP000579281"/>
    </source>
</evidence>
<dbReference type="GO" id="GO:0008360">
    <property type="term" value="P:regulation of cell shape"/>
    <property type="evidence" value="ECO:0007669"/>
    <property type="project" value="UniProtKB-UniRule"/>
</dbReference>
<keyword evidence="3" id="KW-0472">Membrane</keyword>
<dbReference type="Gene3D" id="3.40.50.10680">
    <property type="entry name" value="CofD-like domains"/>
    <property type="match status" value="1"/>
</dbReference>
<keyword evidence="1 2" id="KW-0963">Cytoplasm</keyword>
<comment type="similarity">
    <text evidence="2">Belongs to the gluconeogenesis factor family.</text>
</comment>
<dbReference type="InterPro" id="IPR002882">
    <property type="entry name" value="CofD"/>
</dbReference>
<evidence type="ECO:0000256" key="2">
    <source>
        <dbReference type="HAMAP-Rule" id="MF_00973"/>
    </source>
</evidence>
<dbReference type="AlphaFoldDB" id="A0A841KQR9"/>
<dbReference type="EMBL" id="JACHEN010000010">
    <property type="protein sequence ID" value="MBB6215836.1"/>
    <property type="molecule type" value="Genomic_DNA"/>
</dbReference>
<reference evidence="4 5" key="1">
    <citation type="submission" date="2020-08" db="EMBL/GenBank/DDBJ databases">
        <title>Genomic Encyclopedia of Type Strains, Phase IV (KMG-IV): sequencing the most valuable type-strain genomes for metagenomic binning, comparative biology and taxonomic classification.</title>
        <authorList>
            <person name="Goeker M."/>
        </authorList>
    </citation>
    <scope>NUCLEOTIDE SEQUENCE [LARGE SCALE GENOMIC DNA]</scope>
    <source>
        <strain evidence="4 5">DSM 103526</strain>
    </source>
</reference>
<dbReference type="RefSeq" id="WP_184310384.1">
    <property type="nucleotide sequence ID" value="NZ_JACHEN010000010.1"/>
</dbReference>
<protein>
    <recommendedName>
        <fullName evidence="2">Putative gluconeogenesis factor</fullName>
    </recommendedName>
</protein>
<comment type="caution">
    <text evidence="4">The sequence shown here is derived from an EMBL/GenBank/DDBJ whole genome shotgun (WGS) entry which is preliminary data.</text>
</comment>
<dbReference type="GO" id="GO:0005737">
    <property type="term" value="C:cytoplasm"/>
    <property type="evidence" value="ECO:0007669"/>
    <property type="project" value="UniProtKB-SubCell"/>
</dbReference>
<dbReference type="InterPro" id="IPR010119">
    <property type="entry name" value="Gluconeogen_factor"/>
</dbReference>
<evidence type="ECO:0000313" key="4">
    <source>
        <dbReference type="EMBL" id="MBB6215836.1"/>
    </source>
</evidence>
<accession>A0A841KQR9</accession>